<accession>A0A328N9E5</accession>
<evidence type="ECO:0000313" key="3">
    <source>
        <dbReference type="Proteomes" id="UP000248966"/>
    </source>
</evidence>
<protein>
    <recommendedName>
        <fullName evidence="4">DUF4192 domain-containing protein</fullName>
    </recommendedName>
</protein>
<organism evidence="2 3">
    <name type="scientific">Micromonospora noduli</name>
    <dbReference type="NCBI Taxonomy" id="709876"/>
    <lineage>
        <taxon>Bacteria</taxon>
        <taxon>Bacillati</taxon>
        <taxon>Actinomycetota</taxon>
        <taxon>Actinomycetes</taxon>
        <taxon>Micromonosporales</taxon>
        <taxon>Micromonosporaceae</taxon>
        <taxon>Micromonospora</taxon>
    </lineage>
</organism>
<name>A0A328N9E5_9ACTN</name>
<sequence>MSFPDNKLTVRSSADLATAVPYLIGFHPGDGSIVVIACRDRRIVFAARGDLPTLGSPGHHLRELTAHLVPVVQRQQPITDLVIVGYGAQGHIDPALHVVGEAFAATGLTVRELLRVTDSRIFSLTCDDPGCCPPQGTPVDPTTSLVAVHATVAGLVARPDRAAVARRFTNLDSTGDGIRHATTDATARMAALKTAGSTAVYEAGVHAVRGALRQHDDGTRLTDDEVAWLTVLLTHRPVRDLAVDLTQPHDQHVTFWAEITRRADEPLVPAPATVLALTAWRCGDGVLALMAAERALQIDPDYQLAVLLLQALHAGLPPSVFEQATTSTEPSPSSPNTPTEQE</sequence>
<gene>
    <name evidence="2" type="ORF">LAH08_03008</name>
</gene>
<dbReference type="AlphaFoldDB" id="A0A328N9E5"/>
<comment type="caution">
    <text evidence="2">The sequence shown here is derived from an EMBL/GenBank/DDBJ whole genome shotgun (WGS) entry which is preliminary data.</text>
</comment>
<dbReference type="InterPro" id="IPR025447">
    <property type="entry name" value="DUF4192"/>
</dbReference>
<feature type="region of interest" description="Disordered" evidence="1">
    <location>
        <begin position="322"/>
        <end position="342"/>
    </location>
</feature>
<reference evidence="2 3" key="1">
    <citation type="submission" date="2018-03" db="EMBL/GenBank/DDBJ databases">
        <title>Defining the species Micromonospora saelicesensis and Micromonospora noduli under the framework of genomics.</title>
        <authorList>
            <person name="Riesco R."/>
            <person name="Trujillo M.E."/>
        </authorList>
    </citation>
    <scope>NUCLEOTIDE SEQUENCE [LARGE SCALE GENOMIC DNA]</scope>
    <source>
        <strain evidence="2 3">LAH08</strain>
    </source>
</reference>
<dbReference type="EMBL" id="PYAA01000017">
    <property type="protein sequence ID" value="RAO00755.1"/>
    <property type="molecule type" value="Genomic_DNA"/>
</dbReference>
<proteinExistence type="predicted"/>
<evidence type="ECO:0008006" key="4">
    <source>
        <dbReference type="Google" id="ProtNLM"/>
    </source>
</evidence>
<feature type="compositionally biased region" description="Low complexity" evidence="1">
    <location>
        <begin position="325"/>
        <end position="342"/>
    </location>
</feature>
<evidence type="ECO:0000313" key="2">
    <source>
        <dbReference type="EMBL" id="RAO00755.1"/>
    </source>
</evidence>
<dbReference type="Proteomes" id="UP000248966">
    <property type="component" value="Unassembled WGS sequence"/>
</dbReference>
<dbReference type="Pfam" id="PF13830">
    <property type="entry name" value="DUF4192"/>
    <property type="match status" value="1"/>
</dbReference>
<dbReference type="RefSeq" id="WP_112584305.1">
    <property type="nucleotide sequence ID" value="NZ_PYAA01000017.1"/>
</dbReference>
<evidence type="ECO:0000256" key="1">
    <source>
        <dbReference type="SAM" id="MobiDB-lite"/>
    </source>
</evidence>